<dbReference type="InterPro" id="IPR001872">
    <property type="entry name" value="Peptidase_A8"/>
</dbReference>
<proteinExistence type="inferred from homology"/>
<keyword evidence="5 9" id="KW-0064">Aspartyl protease</keyword>
<evidence type="ECO:0000256" key="7">
    <source>
        <dbReference type="ARBA" id="ARBA00022989"/>
    </source>
</evidence>
<evidence type="ECO:0000256" key="8">
    <source>
        <dbReference type="ARBA" id="ARBA00023136"/>
    </source>
</evidence>
<gene>
    <name evidence="9" type="primary">lspA</name>
    <name evidence="12" type="ORF">SAMN05443428_105121</name>
</gene>
<dbReference type="HAMAP" id="MF_00161">
    <property type="entry name" value="LspA"/>
    <property type="match status" value="1"/>
</dbReference>
<evidence type="ECO:0000256" key="10">
    <source>
        <dbReference type="RuleBase" id="RU000594"/>
    </source>
</evidence>
<comment type="similarity">
    <text evidence="1 9 11">Belongs to the peptidase A8 family.</text>
</comment>
<feature type="transmembrane region" description="Helical" evidence="9">
    <location>
        <begin position="167"/>
        <end position="188"/>
    </location>
</feature>
<comment type="function">
    <text evidence="9 10">This protein specifically catalyzes the removal of signal peptides from prolipoproteins.</text>
</comment>
<keyword evidence="2 9" id="KW-1003">Cell membrane</keyword>
<dbReference type="GO" id="GO:0006508">
    <property type="term" value="P:proteolysis"/>
    <property type="evidence" value="ECO:0007669"/>
    <property type="project" value="UniProtKB-KW"/>
</dbReference>
<dbReference type="STRING" id="1147123.SAMN05443428_105121"/>
<accession>A0A1T4X1Y8</accession>
<dbReference type="PANTHER" id="PTHR33695">
    <property type="entry name" value="LIPOPROTEIN SIGNAL PEPTIDASE"/>
    <property type="match status" value="1"/>
</dbReference>
<keyword evidence="8 9" id="KW-0472">Membrane</keyword>
<feature type="transmembrane region" description="Helical" evidence="9">
    <location>
        <begin position="130"/>
        <end position="147"/>
    </location>
</feature>
<feature type="transmembrane region" description="Helical" evidence="9">
    <location>
        <begin position="100"/>
        <end position="118"/>
    </location>
</feature>
<dbReference type="PRINTS" id="PR00781">
    <property type="entry name" value="LIPOSIGPTASE"/>
</dbReference>
<dbReference type="AlphaFoldDB" id="A0A1T4X1Y8"/>
<keyword evidence="3 9" id="KW-0645">Protease</keyword>
<keyword evidence="7 9" id="KW-1133">Transmembrane helix</keyword>
<dbReference type="NCBIfam" id="TIGR00077">
    <property type="entry name" value="lspA"/>
    <property type="match status" value="1"/>
</dbReference>
<name>A0A1T4X1Y8_9CLOT</name>
<evidence type="ECO:0000256" key="11">
    <source>
        <dbReference type="RuleBase" id="RU004181"/>
    </source>
</evidence>
<keyword evidence="4 9" id="KW-0812">Transmembrane</keyword>
<keyword evidence="6 9" id="KW-0378">Hydrolase</keyword>
<dbReference type="PROSITE" id="PS00855">
    <property type="entry name" value="SPASE_II"/>
    <property type="match status" value="1"/>
</dbReference>
<dbReference type="Pfam" id="PF01252">
    <property type="entry name" value="Peptidase_A8"/>
    <property type="match status" value="1"/>
</dbReference>
<sequence>MSLQIIYPMSSIKNSFHRFIDLQICKSYFMIKEAAKSLGRGRVMELLYIFLLIMADQLTKLIAKINLYPDVNIDLISGYLSLTYLENRGAAFGIFKNKKFFLIGLTSIVIAFMIYYLLKNKDISKYMKISLILIISGAIGNLIDRITKGYVVDFIHFYIKNIFDWPVFNVADIFVVCGTILLGAIILLSKE</sequence>
<evidence type="ECO:0000256" key="4">
    <source>
        <dbReference type="ARBA" id="ARBA00022692"/>
    </source>
</evidence>
<keyword evidence="13" id="KW-1185">Reference proteome</keyword>
<organism evidence="12 13">
    <name type="scientific">Caloramator quimbayensis</name>
    <dbReference type="NCBI Taxonomy" id="1147123"/>
    <lineage>
        <taxon>Bacteria</taxon>
        <taxon>Bacillati</taxon>
        <taxon>Bacillota</taxon>
        <taxon>Clostridia</taxon>
        <taxon>Eubacteriales</taxon>
        <taxon>Clostridiaceae</taxon>
        <taxon>Caloramator</taxon>
    </lineage>
</organism>
<evidence type="ECO:0000256" key="3">
    <source>
        <dbReference type="ARBA" id="ARBA00022670"/>
    </source>
</evidence>
<evidence type="ECO:0000256" key="2">
    <source>
        <dbReference type="ARBA" id="ARBA00022475"/>
    </source>
</evidence>
<comment type="pathway">
    <text evidence="9">Protein modification; lipoprotein biosynthesis (signal peptide cleavage).</text>
</comment>
<feature type="active site" evidence="9">
    <location>
        <position position="172"/>
    </location>
</feature>
<dbReference type="UniPathway" id="UPA00665"/>
<reference evidence="13" key="1">
    <citation type="submission" date="2017-02" db="EMBL/GenBank/DDBJ databases">
        <authorList>
            <person name="Varghese N."/>
            <person name="Submissions S."/>
        </authorList>
    </citation>
    <scope>NUCLEOTIDE SEQUENCE [LARGE SCALE GENOMIC DNA]</scope>
    <source>
        <strain evidence="13">USBA 833</strain>
    </source>
</reference>
<evidence type="ECO:0000256" key="9">
    <source>
        <dbReference type="HAMAP-Rule" id="MF_00161"/>
    </source>
</evidence>
<feature type="active site" evidence="9">
    <location>
        <position position="153"/>
    </location>
</feature>
<protein>
    <recommendedName>
        <fullName evidence="9">Lipoprotein signal peptidase</fullName>
        <ecNumber evidence="9">3.4.23.36</ecNumber>
    </recommendedName>
    <alternativeName>
        <fullName evidence="9">Prolipoprotein signal peptidase</fullName>
    </alternativeName>
    <alternativeName>
        <fullName evidence="9">Signal peptidase II</fullName>
        <shortName evidence="9">SPase II</shortName>
    </alternativeName>
</protein>
<evidence type="ECO:0000256" key="5">
    <source>
        <dbReference type="ARBA" id="ARBA00022750"/>
    </source>
</evidence>
<dbReference type="GO" id="GO:0005886">
    <property type="term" value="C:plasma membrane"/>
    <property type="evidence" value="ECO:0007669"/>
    <property type="project" value="UniProtKB-SubCell"/>
</dbReference>
<evidence type="ECO:0000256" key="6">
    <source>
        <dbReference type="ARBA" id="ARBA00022801"/>
    </source>
</evidence>
<evidence type="ECO:0000313" key="13">
    <source>
        <dbReference type="Proteomes" id="UP000190105"/>
    </source>
</evidence>
<comment type="catalytic activity">
    <reaction evidence="9 10">
        <text>Release of signal peptides from bacterial membrane prolipoproteins. Hydrolyzes -Xaa-Yaa-Zaa-|-(S,diacylglyceryl)Cys-, in which Xaa is hydrophobic (preferably Leu), and Yaa (Ala or Ser) and Zaa (Gly or Ala) have small, neutral side chains.</text>
        <dbReference type="EC" id="3.4.23.36"/>
    </reaction>
</comment>
<evidence type="ECO:0000313" key="12">
    <source>
        <dbReference type="EMBL" id="SKA83610.1"/>
    </source>
</evidence>
<dbReference type="GO" id="GO:0004190">
    <property type="term" value="F:aspartic-type endopeptidase activity"/>
    <property type="evidence" value="ECO:0007669"/>
    <property type="project" value="UniProtKB-UniRule"/>
</dbReference>
<evidence type="ECO:0000256" key="1">
    <source>
        <dbReference type="ARBA" id="ARBA00006139"/>
    </source>
</evidence>
<comment type="subcellular location">
    <subcellularLocation>
        <location evidence="9">Cell membrane</location>
        <topology evidence="9">Multi-pass membrane protein</topology>
    </subcellularLocation>
</comment>
<dbReference type="EC" id="3.4.23.36" evidence="9"/>
<dbReference type="EMBL" id="FUYH01000005">
    <property type="protein sequence ID" value="SKA83610.1"/>
    <property type="molecule type" value="Genomic_DNA"/>
</dbReference>
<dbReference type="PANTHER" id="PTHR33695:SF1">
    <property type="entry name" value="LIPOPROTEIN SIGNAL PEPTIDASE"/>
    <property type="match status" value="1"/>
</dbReference>
<dbReference type="Proteomes" id="UP000190105">
    <property type="component" value="Unassembled WGS sequence"/>
</dbReference>
<comment type="caution">
    <text evidence="9">Lacks conserved residue(s) required for the propagation of feature annotation.</text>
</comment>